<dbReference type="Proteomes" id="UP000323317">
    <property type="component" value="Unassembled WGS sequence"/>
</dbReference>
<name>A0A5D4KFY9_9BACI</name>
<comment type="caution">
    <text evidence="2">The sequence shown here is derived from an EMBL/GenBank/DDBJ whole genome shotgun (WGS) entry which is preliminary data.</text>
</comment>
<dbReference type="Gene3D" id="3.90.350.10">
    <property type="entry name" value="Transposase Inhibitor Protein From Tn5, Chain A, domain 1"/>
    <property type="match status" value="1"/>
</dbReference>
<feature type="non-terminal residue" evidence="2">
    <location>
        <position position="1"/>
    </location>
</feature>
<evidence type="ECO:0000313" key="3">
    <source>
        <dbReference type="Proteomes" id="UP000323317"/>
    </source>
</evidence>
<dbReference type="EMBL" id="VTEH01000004">
    <property type="protein sequence ID" value="TYR76204.1"/>
    <property type="molecule type" value="Genomic_DNA"/>
</dbReference>
<dbReference type="GO" id="GO:0006313">
    <property type="term" value="P:DNA transposition"/>
    <property type="evidence" value="ECO:0007669"/>
    <property type="project" value="InterPro"/>
</dbReference>
<dbReference type="InterPro" id="IPR002559">
    <property type="entry name" value="Transposase_11"/>
</dbReference>
<dbReference type="GO" id="GO:0003677">
    <property type="term" value="F:DNA binding"/>
    <property type="evidence" value="ECO:0007669"/>
    <property type="project" value="InterPro"/>
</dbReference>
<proteinExistence type="predicted"/>
<dbReference type="SUPFAM" id="SSF53098">
    <property type="entry name" value="Ribonuclease H-like"/>
    <property type="match status" value="1"/>
</dbReference>
<dbReference type="Pfam" id="PF01609">
    <property type="entry name" value="DDE_Tnp_1"/>
    <property type="match status" value="1"/>
</dbReference>
<dbReference type="PANTHER" id="PTHR33258">
    <property type="entry name" value="TRANSPOSASE INSL FOR INSERTION SEQUENCE ELEMENT IS186A-RELATED"/>
    <property type="match status" value="1"/>
</dbReference>
<dbReference type="GO" id="GO:0004803">
    <property type="term" value="F:transposase activity"/>
    <property type="evidence" value="ECO:0007669"/>
    <property type="project" value="InterPro"/>
</dbReference>
<dbReference type="RefSeq" id="WP_148946413.1">
    <property type="nucleotide sequence ID" value="NZ_VTEH01000004.1"/>
</dbReference>
<reference evidence="2 3" key="1">
    <citation type="submission" date="2019-08" db="EMBL/GenBank/DDBJ databases">
        <title>Bacillus genomes from the desert of Cuatro Cienegas, Coahuila.</title>
        <authorList>
            <person name="Olmedo-Alvarez G."/>
        </authorList>
    </citation>
    <scope>NUCLEOTIDE SEQUENCE [LARGE SCALE GENOMIC DNA]</scope>
    <source>
        <strain evidence="2 3">CH40_1T</strain>
    </source>
</reference>
<dbReference type="AlphaFoldDB" id="A0A5D4KFY9"/>
<protein>
    <submittedName>
        <fullName evidence="2">Transposase</fullName>
    </submittedName>
</protein>
<accession>A0A5D4KFY9</accession>
<evidence type="ECO:0000313" key="2">
    <source>
        <dbReference type="EMBL" id="TYR76204.1"/>
    </source>
</evidence>
<organism evidence="2 3">
    <name type="scientific">Rossellomorea vietnamensis</name>
    <dbReference type="NCBI Taxonomy" id="218284"/>
    <lineage>
        <taxon>Bacteria</taxon>
        <taxon>Bacillati</taxon>
        <taxon>Bacillota</taxon>
        <taxon>Bacilli</taxon>
        <taxon>Bacillales</taxon>
        <taxon>Bacillaceae</taxon>
        <taxon>Rossellomorea</taxon>
    </lineage>
</organism>
<dbReference type="PANTHER" id="PTHR33258:SF1">
    <property type="entry name" value="TRANSPOSASE INSL FOR INSERTION SEQUENCE ELEMENT IS186A-RELATED"/>
    <property type="match status" value="1"/>
</dbReference>
<gene>
    <name evidence="2" type="ORF">FZC79_08625</name>
</gene>
<sequence>YEVPEGKTILRDAKVILGAEKKMRPVRLVEYQDSEGKTYKVATTRWDLSAIEIAEIYKNRWIIELFFKWIKQSLRFVKVWSTKPQGIWNQMF</sequence>
<evidence type="ECO:0000259" key="1">
    <source>
        <dbReference type="Pfam" id="PF01609"/>
    </source>
</evidence>
<feature type="domain" description="Transposase IS4-like" evidence="1">
    <location>
        <begin position="36"/>
        <end position="91"/>
    </location>
</feature>
<dbReference type="InterPro" id="IPR012337">
    <property type="entry name" value="RNaseH-like_sf"/>
</dbReference>